<dbReference type="InterPro" id="IPR000477">
    <property type="entry name" value="RT_dom"/>
</dbReference>
<name>A0A0A9VR97_LYGHE</name>
<dbReference type="InterPro" id="IPR043502">
    <property type="entry name" value="DNA/RNA_pol_sf"/>
</dbReference>
<dbReference type="PANTHER" id="PTHR37984:SF5">
    <property type="entry name" value="PROTEIN NYNRIN-LIKE"/>
    <property type="match status" value="1"/>
</dbReference>
<dbReference type="Gene3D" id="3.10.10.10">
    <property type="entry name" value="HIV Type 1 Reverse Transcriptase, subunit A, domain 1"/>
    <property type="match status" value="1"/>
</dbReference>
<dbReference type="EC" id="2.7.7.49" evidence="1"/>
<evidence type="ECO:0000256" key="1">
    <source>
        <dbReference type="ARBA" id="ARBA00012493"/>
    </source>
</evidence>
<evidence type="ECO:0000313" key="4">
    <source>
        <dbReference type="EMBL" id="JAF98298.1"/>
    </source>
</evidence>
<dbReference type="GO" id="GO:0003964">
    <property type="term" value="F:RNA-directed DNA polymerase activity"/>
    <property type="evidence" value="ECO:0007669"/>
    <property type="project" value="UniProtKB-EC"/>
</dbReference>
<dbReference type="PANTHER" id="PTHR37984">
    <property type="entry name" value="PROTEIN CBG26694"/>
    <property type="match status" value="1"/>
</dbReference>
<dbReference type="SUPFAM" id="SSF56672">
    <property type="entry name" value="DNA/RNA polymerases"/>
    <property type="match status" value="1"/>
</dbReference>
<dbReference type="AlphaFoldDB" id="A0A0A9VR97"/>
<dbReference type="Gene3D" id="3.30.70.270">
    <property type="match status" value="2"/>
</dbReference>
<dbReference type="FunFam" id="3.30.70.270:FF:000020">
    <property type="entry name" value="Transposon Tf2-6 polyprotein-like Protein"/>
    <property type="match status" value="1"/>
</dbReference>
<dbReference type="CDD" id="cd01647">
    <property type="entry name" value="RT_LTR"/>
    <property type="match status" value="1"/>
</dbReference>
<accession>A0A0A9VR97</accession>
<organism evidence="4">
    <name type="scientific">Lygus hesperus</name>
    <name type="common">Western plant bug</name>
    <dbReference type="NCBI Taxonomy" id="30085"/>
    <lineage>
        <taxon>Eukaryota</taxon>
        <taxon>Metazoa</taxon>
        <taxon>Ecdysozoa</taxon>
        <taxon>Arthropoda</taxon>
        <taxon>Hexapoda</taxon>
        <taxon>Insecta</taxon>
        <taxon>Pterygota</taxon>
        <taxon>Neoptera</taxon>
        <taxon>Paraneoptera</taxon>
        <taxon>Hemiptera</taxon>
        <taxon>Heteroptera</taxon>
        <taxon>Panheteroptera</taxon>
        <taxon>Cimicomorpha</taxon>
        <taxon>Miridae</taxon>
        <taxon>Mirini</taxon>
        <taxon>Lygus</taxon>
    </lineage>
</organism>
<gene>
    <name evidence="4" type="ORF">CM83_9445</name>
</gene>
<dbReference type="Pfam" id="PF00078">
    <property type="entry name" value="RVT_1"/>
    <property type="match status" value="1"/>
</dbReference>
<keyword evidence="2" id="KW-0511">Multifunctional enzyme</keyword>
<evidence type="ECO:0000259" key="3">
    <source>
        <dbReference type="PROSITE" id="PS50878"/>
    </source>
</evidence>
<evidence type="ECO:0000256" key="2">
    <source>
        <dbReference type="ARBA" id="ARBA00023268"/>
    </source>
</evidence>
<protein>
    <recommendedName>
        <fullName evidence="1">RNA-directed DNA polymerase</fullName>
        <ecNumber evidence="1">2.7.7.49</ecNumber>
    </recommendedName>
</protein>
<reference evidence="4" key="2">
    <citation type="submission" date="2014-07" db="EMBL/GenBank/DDBJ databases">
        <authorList>
            <person name="Hull J."/>
        </authorList>
    </citation>
    <scope>NUCLEOTIDE SEQUENCE</scope>
</reference>
<dbReference type="Pfam" id="PF17919">
    <property type="entry name" value="RT_RNaseH_2"/>
    <property type="match status" value="1"/>
</dbReference>
<sequence>MYPLRKEYETIVLDKIDELLTQGIIKVGTSRYVSPLVVVKKPHGRGYRMCLDARAINKFIRLPGEKPLTLDEILQTFRGAHYLSSVDLTSSFLQVELMEESKQYAAFRFRDQIYVFNRCPFGFRDSMAALQRALQAALPASICGNVRKYVDDISVATSTFNDHIRVLRVLFNAFRDQGVTVSLEKSELLRHEIRFLGYKISYLGIETDPETLQVIQEFRRPQCSKEVHSFLGFIQFYARFSNKLSVVAEPLRQLIHKGVQFRWGTAQEESFRQIKQIFCERILLLHPDPSKQFHLFVDASDLGLGAELAQN</sequence>
<reference evidence="4" key="1">
    <citation type="journal article" date="2014" name="PLoS ONE">
        <title>Transcriptome-Based Identification of ABC Transporters in the Western Tarnished Plant Bug Lygus hesperus.</title>
        <authorList>
            <person name="Hull J.J."/>
            <person name="Chaney K."/>
            <person name="Geib S.M."/>
            <person name="Fabrick J.A."/>
            <person name="Brent C.S."/>
            <person name="Walsh D."/>
            <person name="Lavine L.C."/>
        </authorList>
    </citation>
    <scope>NUCLEOTIDE SEQUENCE</scope>
</reference>
<dbReference type="PROSITE" id="PS50878">
    <property type="entry name" value="RT_POL"/>
    <property type="match status" value="1"/>
</dbReference>
<proteinExistence type="predicted"/>
<dbReference type="InterPro" id="IPR041577">
    <property type="entry name" value="RT_RNaseH_2"/>
</dbReference>
<dbReference type="InterPro" id="IPR043128">
    <property type="entry name" value="Rev_trsase/Diguanyl_cyclase"/>
</dbReference>
<dbReference type="EMBL" id="GBHO01045305">
    <property type="protein sequence ID" value="JAF98298.1"/>
    <property type="molecule type" value="Transcribed_RNA"/>
</dbReference>
<feature type="domain" description="Reverse transcriptase" evidence="3">
    <location>
        <begin position="20"/>
        <end position="200"/>
    </location>
</feature>
<dbReference type="InterPro" id="IPR050951">
    <property type="entry name" value="Retrovirus_Pol_polyprotein"/>
</dbReference>